<dbReference type="Gene3D" id="3.90.1140.10">
    <property type="entry name" value="Cyclic phosphodiesterase"/>
    <property type="match status" value="1"/>
</dbReference>
<evidence type="ECO:0000313" key="3">
    <source>
        <dbReference type="Proteomes" id="UP000000442"/>
    </source>
</evidence>
<organism evidence="2 3">
    <name type="scientific">Desulforapulum autotrophicum (strain ATCC 43914 / DSM 3382 / VKM B-1955 / HRM2)</name>
    <name type="common">Desulfobacterium autotrophicum</name>
    <dbReference type="NCBI Taxonomy" id="177437"/>
    <lineage>
        <taxon>Bacteria</taxon>
        <taxon>Pseudomonadati</taxon>
        <taxon>Thermodesulfobacteriota</taxon>
        <taxon>Desulfobacteria</taxon>
        <taxon>Desulfobacterales</taxon>
        <taxon>Desulfobacteraceae</taxon>
        <taxon>Desulforapulum</taxon>
    </lineage>
</organism>
<keyword evidence="2" id="KW-0436">Ligase</keyword>
<name>C0QHT5_DESAH</name>
<dbReference type="SUPFAM" id="SSF55144">
    <property type="entry name" value="LigT-like"/>
    <property type="match status" value="1"/>
</dbReference>
<dbReference type="HOGENOM" id="CLU_2583962_0_0_7"/>
<gene>
    <name evidence="2" type="ordered locus">HRM2_05290</name>
</gene>
<dbReference type="EMBL" id="CP001087">
    <property type="protein sequence ID" value="ACN13643.1"/>
    <property type="molecule type" value="Genomic_DNA"/>
</dbReference>
<evidence type="ECO:0000313" key="2">
    <source>
        <dbReference type="EMBL" id="ACN13643.1"/>
    </source>
</evidence>
<dbReference type="GO" id="GO:0016874">
    <property type="term" value="F:ligase activity"/>
    <property type="evidence" value="ECO:0007669"/>
    <property type="project" value="UniProtKB-KW"/>
</dbReference>
<dbReference type="Pfam" id="PF02834">
    <property type="entry name" value="LigT_PEase"/>
    <property type="match status" value="1"/>
</dbReference>
<sequence length="80" mass="8830">MLESNLGQAGIPLSKKRFFPHFTLARFRKAVDHQQIADVMDAFGNHSSASFECRSIDLVQSVLKSSGAVHTLVARADFKP</sequence>
<dbReference type="Proteomes" id="UP000000442">
    <property type="component" value="Chromosome"/>
</dbReference>
<accession>C0QHT5</accession>
<feature type="domain" description="Phosphoesterase HXTX" evidence="1">
    <location>
        <begin position="2"/>
        <end position="67"/>
    </location>
</feature>
<evidence type="ECO:0000259" key="1">
    <source>
        <dbReference type="Pfam" id="PF02834"/>
    </source>
</evidence>
<protein>
    <submittedName>
        <fullName evidence="2">2'-5' RNA ligase</fullName>
    </submittedName>
</protein>
<dbReference type="KEGG" id="dat:HRM2_05290"/>
<dbReference type="eggNOG" id="COG1514">
    <property type="taxonomic scope" value="Bacteria"/>
</dbReference>
<dbReference type="AlphaFoldDB" id="C0QHT5"/>
<proteinExistence type="predicted"/>
<dbReference type="InterPro" id="IPR014051">
    <property type="entry name" value="Phosphoesterase_HXTX"/>
</dbReference>
<keyword evidence="3" id="KW-1185">Reference proteome</keyword>
<dbReference type="InterPro" id="IPR009097">
    <property type="entry name" value="Cyclic_Pdiesterase"/>
</dbReference>
<reference evidence="2 3" key="1">
    <citation type="journal article" date="2009" name="Environ. Microbiol.">
        <title>Genome sequence of Desulfobacterium autotrophicum HRM2, a marine sulfate reducer oxidizing organic carbon completely to carbon dioxide.</title>
        <authorList>
            <person name="Strittmatter A.W."/>
            <person name="Liesegang H."/>
            <person name="Rabus R."/>
            <person name="Decker I."/>
            <person name="Amann J."/>
            <person name="Andres S."/>
            <person name="Henne A."/>
            <person name="Fricke W.F."/>
            <person name="Martinez-Arias R."/>
            <person name="Bartels D."/>
            <person name="Goesmann A."/>
            <person name="Krause L."/>
            <person name="Puehler A."/>
            <person name="Klenk H.P."/>
            <person name="Richter M."/>
            <person name="Schuler M."/>
            <person name="Gloeckner F.O."/>
            <person name="Meyerdierks A."/>
            <person name="Gottschalk G."/>
            <person name="Amann R."/>
        </authorList>
    </citation>
    <scope>NUCLEOTIDE SEQUENCE [LARGE SCALE GENOMIC DNA]</scope>
    <source>
        <strain evidence="3">ATCC 43914 / DSM 3382 / HRM2</strain>
    </source>
</reference>